<evidence type="ECO:0000256" key="1">
    <source>
        <dbReference type="SAM" id="Phobius"/>
    </source>
</evidence>
<keyword evidence="1" id="KW-0812">Transmembrane</keyword>
<evidence type="ECO:0000313" key="2">
    <source>
        <dbReference type="EMBL" id="KAB8251677.1"/>
    </source>
</evidence>
<keyword evidence="1" id="KW-1133">Transmembrane helix</keyword>
<dbReference type="Proteomes" id="UP000325434">
    <property type="component" value="Unassembled WGS sequence"/>
</dbReference>
<organism evidence="2">
    <name type="scientific">Aspergillus flavus</name>
    <dbReference type="NCBI Taxonomy" id="5059"/>
    <lineage>
        <taxon>Eukaryota</taxon>
        <taxon>Fungi</taxon>
        <taxon>Dikarya</taxon>
        <taxon>Ascomycota</taxon>
        <taxon>Pezizomycotina</taxon>
        <taxon>Eurotiomycetes</taxon>
        <taxon>Eurotiomycetidae</taxon>
        <taxon>Eurotiales</taxon>
        <taxon>Aspergillaceae</taxon>
        <taxon>Aspergillus</taxon>
        <taxon>Aspergillus subgen. Circumdati</taxon>
    </lineage>
</organism>
<feature type="transmembrane region" description="Helical" evidence="1">
    <location>
        <begin position="41"/>
        <end position="59"/>
    </location>
</feature>
<proteinExistence type="predicted"/>
<name>A0A5N6HC58_ASPFL</name>
<reference evidence="2" key="1">
    <citation type="submission" date="2019-04" db="EMBL/GenBank/DDBJ databases">
        <title>Friends and foes A comparative genomics study of 23 Aspergillus species from section Flavi.</title>
        <authorList>
            <consortium name="DOE Joint Genome Institute"/>
            <person name="Kjaerbolling I."/>
            <person name="Vesth T."/>
            <person name="Frisvad J.C."/>
            <person name="Nybo J.L."/>
            <person name="Theobald S."/>
            <person name="Kildgaard S."/>
            <person name="Isbrandt T."/>
            <person name="Kuo A."/>
            <person name="Sato A."/>
            <person name="Lyhne E.K."/>
            <person name="Kogle M.E."/>
            <person name="Wiebenga A."/>
            <person name="Kun R.S."/>
            <person name="Lubbers R.J."/>
            <person name="Makela M.R."/>
            <person name="Barry K."/>
            <person name="Chovatia M."/>
            <person name="Clum A."/>
            <person name="Daum C."/>
            <person name="Haridas S."/>
            <person name="He G."/>
            <person name="LaButti K."/>
            <person name="Lipzen A."/>
            <person name="Mondo S."/>
            <person name="Riley R."/>
            <person name="Salamov A."/>
            <person name="Simmons B.A."/>
            <person name="Magnuson J.K."/>
            <person name="Henrissat B."/>
            <person name="Mortensen U.H."/>
            <person name="Larsen T.O."/>
            <person name="Devries R.P."/>
            <person name="Grigoriev I.V."/>
            <person name="Machida M."/>
            <person name="Baker S.E."/>
            <person name="Andersen M.R."/>
        </authorList>
    </citation>
    <scope>NUCLEOTIDE SEQUENCE [LARGE SCALE GENOMIC DNA]</scope>
    <source>
        <strain evidence="2">CBS 121.62</strain>
    </source>
</reference>
<dbReference type="AlphaFoldDB" id="A0A5N6HC58"/>
<protein>
    <submittedName>
        <fullName evidence="2">Uncharacterized protein</fullName>
    </submittedName>
</protein>
<gene>
    <name evidence="2" type="ORF">BDV35DRAFT_294808</name>
</gene>
<keyword evidence="1" id="KW-0472">Membrane</keyword>
<accession>A0A5N6HC58</accession>
<sequence length="144" mass="16719">MNDWETYSTIIDLIFYRVDLPVGNGTLVVDFHLNWLPFCPFGLRVSLWLLFFLFSFFFFRGRYLTLRHILTYSVQSECTTNPSTHSHFRLTSTLLPFNSTALLPFYYSSSPPRPPFACSFFSLLIHAVNLAVPDFTPCLARLFV</sequence>
<dbReference type="EMBL" id="ML734558">
    <property type="protein sequence ID" value="KAB8251677.1"/>
    <property type="molecule type" value="Genomic_DNA"/>
</dbReference>